<dbReference type="RefSeq" id="WP_139671848.1">
    <property type="nucleotide sequence ID" value="NZ_VDLY02000016.1"/>
</dbReference>
<evidence type="ECO:0000313" key="4">
    <source>
        <dbReference type="Proteomes" id="UP000314251"/>
    </source>
</evidence>
<protein>
    <submittedName>
        <fullName evidence="3">FxsA family protein</fullName>
    </submittedName>
</protein>
<organism evidence="3 4">
    <name type="scientific">Streptomyces mimosae</name>
    <dbReference type="NCBI Taxonomy" id="2586635"/>
    <lineage>
        <taxon>Bacteria</taxon>
        <taxon>Bacillati</taxon>
        <taxon>Actinomycetota</taxon>
        <taxon>Actinomycetes</taxon>
        <taxon>Kitasatosporales</taxon>
        <taxon>Streptomycetaceae</taxon>
        <taxon>Streptomyces</taxon>
    </lineage>
</organism>
<keyword evidence="2" id="KW-0472">Membrane</keyword>
<sequence>MTSGSPDPYRGRRTGATRAVRRRRGPLALLPLAVAAWALLEIWLLIMLGHAAGGLTVFLVLAAGVVAGALVIRHAGRRAWQRLAAQARGTAEPGTQPTGGGVLTMLGGLLLMVPGLLSDVVGLACLFPPTARLMRRAAGRALERYTWPAGPAFRAAGEAHRRMRRDGDDRIVPGEVIRDEDERGDDRGRDRAEGEGPEGPHRP</sequence>
<dbReference type="EMBL" id="VDLY02000016">
    <property type="protein sequence ID" value="KAB8161935.1"/>
    <property type="molecule type" value="Genomic_DNA"/>
</dbReference>
<keyword evidence="2" id="KW-0812">Transmembrane</keyword>
<dbReference type="AlphaFoldDB" id="A0A5N6A077"/>
<dbReference type="NCBIfam" id="NF008528">
    <property type="entry name" value="PRK11463.1-2"/>
    <property type="match status" value="1"/>
</dbReference>
<keyword evidence="2" id="KW-1133">Transmembrane helix</keyword>
<dbReference type="PANTHER" id="PTHR35335:SF1">
    <property type="entry name" value="UPF0716 PROTEIN FXSA"/>
    <property type="match status" value="1"/>
</dbReference>
<dbReference type="InterPro" id="IPR007313">
    <property type="entry name" value="FxsA"/>
</dbReference>
<feature type="compositionally biased region" description="Basic and acidic residues" evidence="1">
    <location>
        <begin position="157"/>
        <end position="203"/>
    </location>
</feature>
<name>A0A5N6A077_9ACTN</name>
<dbReference type="Proteomes" id="UP000314251">
    <property type="component" value="Unassembled WGS sequence"/>
</dbReference>
<evidence type="ECO:0000256" key="2">
    <source>
        <dbReference type="SAM" id="Phobius"/>
    </source>
</evidence>
<evidence type="ECO:0000313" key="3">
    <source>
        <dbReference type="EMBL" id="KAB8161935.1"/>
    </source>
</evidence>
<gene>
    <name evidence="3" type="ORF">FH607_022950</name>
</gene>
<proteinExistence type="predicted"/>
<dbReference type="OrthoDB" id="5192742at2"/>
<dbReference type="GO" id="GO:0016020">
    <property type="term" value="C:membrane"/>
    <property type="evidence" value="ECO:0007669"/>
    <property type="project" value="InterPro"/>
</dbReference>
<comment type="caution">
    <text evidence="3">The sequence shown here is derived from an EMBL/GenBank/DDBJ whole genome shotgun (WGS) entry which is preliminary data.</text>
</comment>
<accession>A0A5N6A077</accession>
<reference evidence="3" key="1">
    <citation type="submission" date="2019-10" db="EMBL/GenBank/DDBJ databases">
        <title>Nonomuraea sp. nov., isolated from Phyllanthus amarus.</title>
        <authorList>
            <person name="Klykleung N."/>
            <person name="Tanasupawat S."/>
        </authorList>
    </citation>
    <scope>NUCLEOTIDE SEQUENCE [LARGE SCALE GENOMIC DNA]</scope>
    <source>
        <strain evidence="3">3MP-10</strain>
    </source>
</reference>
<evidence type="ECO:0000256" key="1">
    <source>
        <dbReference type="SAM" id="MobiDB-lite"/>
    </source>
</evidence>
<feature type="transmembrane region" description="Helical" evidence="2">
    <location>
        <begin position="27"/>
        <end position="46"/>
    </location>
</feature>
<dbReference type="Pfam" id="PF04186">
    <property type="entry name" value="FxsA"/>
    <property type="match status" value="1"/>
</dbReference>
<feature type="region of interest" description="Disordered" evidence="1">
    <location>
        <begin position="156"/>
        <end position="203"/>
    </location>
</feature>
<dbReference type="PANTHER" id="PTHR35335">
    <property type="entry name" value="UPF0716 PROTEIN FXSA"/>
    <property type="match status" value="1"/>
</dbReference>
<feature type="transmembrane region" description="Helical" evidence="2">
    <location>
        <begin position="52"/>
        <end position="72"/>
    </location>
</feature>
<keyword evidence="4" id="KW-1185">Reference proteome</keyword>
<dbReference type="NCBIfam" id="NF008527">
    <property type="entry name" value="PRK11463.1-1"/>
    <property type="match status" value="1"/>
</dbReference>